<reference evidence="1 2" key="1">
    <citation type="submission" date="2021-06" db="EMBL/GenBank/DDBJ databases">
        <title>Caerostris extrusa draft genome.</title>
        <authorList>
            <person name="Kono N."/>
            <person name="Arakawa K."/>
        </authorList>
    </citation>
    <scope>NUCLEOTIDE SEQUENCE [LARGE SCALE GENOMIC DNA]</scope>
</reference>
<dbReference type="Proteomes" id="UP001054945">
    <property type="component" value="Unassembled WGS sequence"/>
</dbReference>
<dbReference type="AlphaFoldDB" id="A0AAV4TFG6"/>
<gene>
    <name evidence="1" type="ORF">CEXT_382011</name>
</gene>
<keyword evidence="2" id="KW-1185">Reference proteome</keyword>
<organism evidence="1 2">
    <name type="scientific">Caerostris extrusa</name>
    <name type="common">Bark spider</name>
    <name type="synonym">Caerostris bankana</name>
    <dbReference type="NCBI Taxonomy" id="172846"/>
    <lineage>
        <taxon>Eukaryota</taxon>
        <taxon>Metazoa</taxon>
        <taxon>Ecdysozoa</taxon>
        <taxon>Arthropoda</taxon>
        <taxon>Chelicerata</taxon>
        <taxon>Arachnida</taxon>
        <taxon>Araneae</taxon>
        <taxon>Araneomorphae</taxon>
        <taxon>Entelegynae</taxon>
        <taxon>Araneoidea</taxon>
        <taxon>Araneidae</taxon>
        <taxon>Caerostris</taxon>
    </lineage>
</organism>
<evidence type="ECO:0000313" key="2">
    <source>
        <dbReference type="Proteomes" id="UP001054945"/>
    </source>
</evidence>
<sequence length="90" mass="10597">MQLHFNFKLSHKKCERPSEGRSHTLWKSREIWAVEQFARCSTKSGKGASEEIFPPFTGMKHVIELPKQIEMAENRGALTRYVWVHNFHKN</sequence>
<dbReference type="EMBL" id="BPLR01011228">
    <property type="protein sequence ID" value="GIY45060.1"/>
    <property type="molecule type" value="Genomic_DNA"/>
</dbReference>
<accession>A0AAV4TFG6</accession>
<protein>
    <submittedName>
        <fullName evidence="1">Uncharacterized protein</fullName>
    </submittedName>
</protein>
<evidence type="ECO:0000313" key="1">
    <source>
        <dbReference type="EMBL" id="GIY45060.1"/>
    </source>
</evidence>
<name>A0AAV4TFG6_CAEEX</name>
<comment type="caution">
    <text evidence="1">The sequence shown here is derived from an EMBL/GenBank/DDBJ whole genome shotgun (WGS) entry which is preliminary data.</text>
</comment>
<proteinExistence type="predicted"/>